<evidence type="ECO:0000313" key="2">
    <source>
        <dbReference type="Proteomes" id="UP000075243"/>
    </source>
</evidence>
<gene>
    <name evidence="1" type="ORF">KK1_026244</name>
</gene>
<reference evidence="1" key="1">
    <citation type="journal article" date="2012" name="Nat. Biotechnol.">
        <title>Draft genome sequence of pigeonpea (Cajanus cajan), an orphan legume crop of resource-poor farmers.</title>
        <authorList>
            <person name="Varshney R.K."/>
            <person name="Chen W."/>
            <person name="Li Y."/>
            <person name="Bharti A.K."/>
            <person name="Saxena R.K."/>
            <person name="Schlueter J.A."/>
            <person name="Donoghue M.T."/>
            <person name="Azam S."/>
            <person name="Fan G."/>
            <person name="Whaley A.M."/>
            <person name="Farmer A.D."/>
            <person name="Sheridan J."/>
            <person name="Iwata A."/>
            <person name="Tuteja R."/>
            <person name="Penmetsa R.V."/>
            <person name="Wu W."/>
            <person name="Upadhyaya H.D."/>
            <person name="Yang S.P."/>
            <person name="Shah T."/>
            <person name="Saxena K.B."/>
            <person name="Michael T."/>
            <person name="McCombie W.R."/>
            <person name="Yang B."/>
            <person name="Zhang G."/>
            <person name="Yang H."/>
            <person name="Wang J."/>
            <person name="Spillane C."/>
            <person name="Cook D.R."/>
            <person name="May G.D."/>
            <person name="Xu X."/>
            <person name="Jackson S.A."/>
        </authorList>
    </citation>
    <scope>NUCLEOTIDE SEQUENCE [LARGE SCALE GENOMIC DNA]</scope>
</reference>
<keyword evidence="2" id="KW-1185">Reference proteome</keyword>
<sequence>MKIPETYSSTSIYLRSFILPLVEETHADLLSSIRTVSNSPISQISRIRETKNHQSPSDLFYQITVLKKRGDAYEPAVGDLIAVTNIRPRCINDLNNHCLIAFVHRASNFCITVLSSKLITTLDQNKEIRFVVYLTNLNTNIRIWRSLNSELEGGNMKIIDKVLQVHSSVRK</sequence>
<accession>A0A151SAT2</accession>
<dbReference type="EMBL" id="KQ483431">
    <property type="protein sequence ID" value="KYP51888.1"/>
    <property type="molecule type" value="Genomic_DNA"/>
</dbReference>
<proteinExistence type="predicted"/>
<dbReference type="OMA" id="RPRCIND"/>
<dbReference type="Gramene" id="C.cajan_24771.t">
    <property type="protein sequence ID" value="C.cajan_24771.t.cds1"/>
    <property type="gene ID" value="C.cajan_24771"/>
</dbReference>
<evidence type="ECO:0000313" key="1">
    <source>
        <dbReference type="EMBL" id="KYP51888.1"/>
    </source>
</evidence>
<dbReference type="AlphaFoldDB" id="A0A151SAT2"/>
<protein>
    <submittedName>
        <fullName evidence="1">Uncharacterized protein</fullName>
    </submittedName>
</protein>
<dbReference type="STRING" id="3821.A0A151SAT2"/>
<dbReference type="Proteomes" id="UP000075243">
    <property type="component" value="Unassembled WGS sequence"/>
</dbReference>
<name>A0A151SAT2_CAJCA</name>
<organism evidence="1 2">
    <name type="scientific">Cajanus cajan</name>
    <name type="common">Pigeon pea</name>
    <name type="synonym">Cajanus indicus</name>
    <dbReference type="NCBI Taxonomy" id="3821"/>
    <lineage>
        <taxon>Eukaryota</taxon>
        <taxon>Viridiplantae</taxon>
        <taxon>Streptophyta</taxon>
        <taxon>Embryophyta</taxon>
        <taxon>Tracheophyta</taxon>
        <taxon>Spermatophyta</taxon>
        <taxon>Magnoliopsida</taxon>
        <taxon>eudicotyledons</taxon>
        <taxon>Gunneridae</taxon>
        <taxon>Pentapetalae</taxon>
        <taxon>rosids</taxon>
        <taxon>fabids</taxon>
        <taxon>Fabales</taxon>
        <taxon>Fabaceae</taxon>
        <taxon>Papilionoideae</taxon>
        <taxon>50 kb inversion clade</taxon>
        <taxon>NPAAA clade</taxon>
        <taxon>indigoferoid/millettioid clade</taxon>
        <taxon>Phaseoleae</taxon>
        <taxon>Cajanus</taxon>
    </lineage>
</organism>